<accession>A0A176WJ52</accession>
<feature type="compositionally biased region" description="Polar residues" evidence="1">
    <location>
        <begin position="29"/>
        <end position="39"/>
    </location>
</feature>
<sequence length="169" mass="17518">MNASAASCAASSLTSELPHDVNRCPLFSAVSTPQPQQGHTPLAPLALTSSSHRGRSASPTSGSLPPSPGCRADVEDCHRSAAEHDKQEAGKAASEIPGVWIEDSDSLADVRGRGSEEPGKCRSPNLGFNRVLVLGNYEGPRPSDLSDSRTLFTSLGLQGSPGPNHGSHV</sequence>
<evidence type="ECO:0000256" key="1">
    <source>
        <dbReference type="SAM" id="MobiDB-lite"/>
    </source>
</evidence>
<dbReference type="AlphaFoldDB" id="A0A176WJ52"/>
<feature type="compositionally biased region" description="Basic and acidic residues" evidence="1">
    <location>
        <begin position="108"/>
        <end position="120"/>
    </location>
</feature>
<feature type="compositionally biased region" description="Basic and acidic residues" evidence="1">
    <location>
        <begin position="72"/>
        <end position="89"/>
    </location>
</feature>
<dbReference type="EMBL" id="LVLJ01000668">
    <property type="protein sequence ID" value="OAE33250.1"/>
    <property type="molecule type" value="Genomic_DNA"/>
</dbReference>
<dbReference type="Proteomes" id="UP000077202">
    <property type="component" value="Unassembled WGS sequence"/>
</dbReference>
<gene>
    <name evidence="2" type="ORF">AXG93_1200s1100</name>
</gene>
<name>A0A176WJ52_MARPO</name>
<feature type="region of interest" description="Disordered" evidence="1">
    <location>
        <begin position="26"/>
        <end position="125"/>
    </location>
</feature>
<feature type="region of interest" description="Disordered" evidence="1">
    <location>
        <begin position="138"/>
        <end position="169"/>
    </location>
</feature>
<evidence type="ECO:0000313" key="3">
    <source>
        <dbReference type="Proteomes" id="UP000077202"/>
    </source>
</evidence>
<evidence type="ECO:0000313" key="2">
    <source>
        <dbReference type="EMBL" id="OAE33250.1"/>
    </source>
</evidence>
<proteinExistence type="predicted"/>
<organism evidence="2 3">
    <name type="scientific">Marchantia polymorpha subsp. ruderalis</name>
    <dbReference type="NCBI Taxonomy" id="1480154"/>
    <lineage>
        <taxon>Eukaryota</taxon>
        <taxon>Viridiplantae</taxon>
        <taxon>Streptophyta</taxon>
        <taxon>Embryophyta</taxon>
        <taxon>Marchantiophyta</taxon>
        <taxon>Marchantiopsida</taxon>
        <taxon>Marchantiidae</taxon>
        <taxon>Marchantiales</taxon>
        <taxon>Marchantiaceae</taxon>
        <taxon>Marchantia</taxon>
    </lineage>
</organism>
<feature type="compositionally biased region" description="Polar residues" evidence="1">
    <location>
        <begin position="148"/>
        <end position="157"/>
    </location>
</feature>
<keyword evidence="3" id="KW-1185">Reference proteome</keyword>
<comment type="caution">
    <text evidence="2">The sequence shown here is derived from an EMBL/GenBank/DDBJ whole genome shotgun (WGS) entry which is preliminary data.</text>
</comment>
<protein>
    <submittedName>
        <fullName evidence="2">Uncharacterized protein</fullName>
    </submittedName>
</protein>
<reference evidence="2" key="1">
    <citation type="submission" date="2016-03" db="EMBL/GenBank/DDBJ databases">
        <title>Mechanisms controlling the formation of the plant cell surface in tip-growing cells are functionally conserved among land plants.</title>
        <authorList>
            <person name="Honkanen S."/>
            <person name="Jones V.A."/>
            <person name="Morieri G."/>
            <person name="Champion C."/>
            <person name="Hetherington A.J."/>
            <person name="Kelly S."/>
            <person name="Saint-Marcoux D."/>
            <person name="Proust H."/>
            <person name="Prescott H."/>
            <person name="Dolan L."/>
        </authorList>
    </citation>
    <scope>NUCLEOTIDE SEQUENCE [LARGE SCALE GENOMIC DNA]</scope>
    <source>
        <tissue evidence="2">Whole gametophyte</tissue>
    </source>
</reference>